<evidence type="ECO:0000313" key="9">
    <source>
        <dbReference type="EMBL" id="KZZ91564.1"/>
    </source>
</evidence>
<dbReference type="AlphaFoldDB" id="A0A167YNK8"/>
<dbReference type="SUPFAM" id="SSF47954">
    <property type="entry name" value="Cyclin-like"/>
    <property type="match status" value="2"/>
</dbReference>
<dbReference type="Gene3D" id="1.10.472.10">
    <property type="entry name" value="Cyclin-like"/>
    <property type="match status" value="2"/>
</dbReference>
<feature type="compositionally biased region" description="Low complexity" evidence="7">
    <location>
        <begin position="444"/>
        <end position="460"/>
    </location>
</feature>
<feature type="compositionally biased region" description="Low complexity" evidence="7">
    <location>
        <begin position="640"/>
        <end position="658"/>
    </location>
</feature>
<organism evidence="9 10">
    <name type="scientific">Ascosphaera apis ARSEF 7405</name>
    <dbReference type="NCBI Taxonomy" id="392613"/>
    <lineage>
        <taxon>Eukaryota</taxon>
        <taxon>Fungi</taxon>
        <taxon>Dikarya</taxon>
        <taxon>Ascomycota</taxon>
        <taxon>Pezizomycotina</taxon>
        <taxon>Eurotiomycetes</taxon>
        <taxon>Eurotiomycetidae</taxon>
        <taxon>Onygenales</taxon>
        <taxon>Ascosphaeraceae</taxon>
        <taxon>Ascosphaera</taxon>
    </lineage>
</organism>
<evidence type="ECO:0000256" key="2">
    <source>
        <dbReference type="ARBA" id="ARBA00011612"/>
    </source>
</evidence>
<evidence type="ECO:0000256" key="4">
    <source>
        <dbReference type="ARBA" id="ARBA00025278"/>
    </source>
</evidence>
<dbReference type="GO" id="GO:0016538">
    <property type="term" value="F:cyclin-dependent protein serine/threonine kinase regulator activity"/>
    <property type="evidence" value="ECO:0007669"/>
    <property type="project" value="InterPro"/>
</dbReference>
<dbReference type="SMART" id="SM00385">
    <property type="entry name" value="CYCLIN"/>
    <property type="match status" value="1"/>
</dbReference>
<feature type="region of interest" description="Disordered" evidence="7">
    <location>
        <begin position="444"/>
        <end position="470"/>
    </location>
</feature>
<evidence type="ECO:0000256" key="1">
    <source>
        <dbReference type="ARBA" id="ARBA00008638"/>
    </source>
</evidence>
<feature type="domain" description="Cyclin-like" evidence="8">
    <location>
        <begin position="54"/>
        <end position="156"/>
    </location>
</feature>
<dbReference type="InterPro" id="IPR006671">
    <property type="entry name" value="Cyclin_N"/>
</dbReference>
<evidence type="ECO:0000256" key="6">
    <source>
        <dbReference type="SAM" id="Coils"/>
    </source>
</evidence>
<comment type="function">
    <text evidence="4">Component of the SRB8-11 complex. The SRB8-11 complex is a regulatory module of the Mediator complex which is itself involved in regulation of basal and activated RNA polymerase II-dependent transcription. The SRB8-11 complex may be involved in the transcriptional repression of a subset of genes regulated by Mediator. It may inhibit the association of the Mediator complex with RNA polymerase II to form the holoenzyme complex. The SRB8-11 complex phosphorylates the C-terminal domain (CTD) of the largest subunit of RNA polymerase II.</text>
</comment>
<dbReference type="PANTHER" id="PTHR10026">
    <property type="entry name" value="CYCLIN"/>
    <property type="match status" value="1"/>
</dbReference>
<comment type="caution">
    <text evidence="9">The sequence shown here is derived from an EMBL/GenBank/DDBJ whole genome shotgun (WGS) entry which is preliminary data.</text>
</comment>
<evidence type="ECO:0000256" key="7">
    <source>
        <dbReference type="SAM" id="MobiDB-lite"/>
    </source>
</evidence>
<keyword evidence="6" id="KW-0175">Coiled coil</keyword>
<dbReference type="GO" id="GO:0006357">
    <property type="term" value="P:regulation of transcription by RNA polymerase II"/>
    <property type="evidence" value="ECO:0007669"/>
    <property type="project" value="InterPro"/>
</dbReference>
<dbReference type="OrthoDB" id="10266018at2759"/>
<dbReference type="InterPro" id="IPR036915">
    <property type="entry name" value="Cyclin-like_sf"/>
</dbReference>
<evidence type="ECO:0000256" key="3">
    <source>
        <dbReference type="ARBA" id="ARBA00014912"/>
    </source>
</evidence>
<comment type="similarity">
    <text evidence="1">Belongs to the cyclin family. Cyclin C subfamily.</text>
</comment>
<dbReference type="InterPro" id="IPR043198">
    <property type="entry name" value="Cyclin/Ssn8"/>
</dbReference>
<name>A0A167YNK8_9EURO</name>
<dbReference type="Pfam" id="PF00134">
    <property type="entry name" value="Cyclin_N"/>
    <property type="match status" value="1"/>
</dbReference>
<dbReference type="InterPro" id="IPR013763">
    <property type="entry name" value="Cyclin-like_dom"/>
</dbReference>
<keyword evidence="10" id="KW-1185">Reference proteome</keyword>
<feature type="coiled-coil region" evidence="6">
    <location>
        <begin position="561"/>
        <end position="588"/>
    </location>
</feature>
<evidence type="ECO:0000259" key="8">
    <source>
        <dbReference type="SMART" id="SM00385"/>
    </source>
</evidence>
<dbReference type="Proteomes" id="UP000242877">
    <property type="component" value="Unassembled WGS sequence"/>
</dbReference>
<evidence type="ECO:0000313" key="10">
    <source>
        <dbReference type="Proteomes" id="UP000242877"/>
    </source>
</evidence>
<dbReference type="VEuPathDB" id="FungiDB:AAP_03270"/>
<protein>
    <recommendedName>
        <fullName evidence="3">RNA polymerase II holoenzyme cyclin-like subunit</fullName>
    </recommendedName>
</protein>
<accession>A0A167YNK8</accession>
<keyword evidence="5" id="KW-0195">Cyclin</keyword>
<feature type="compositionally biased region" description="Polar residues" evidence="7">
    <location>
        <begin position="288"/>
        <end position="302"/>
    </location>
</feature>
<dbReference type="EMBL" id="AZGZ01000013">
    <property type="protein sequence ID" value="KZZ91564.1"/>
    <property type="molecule type" value="Genomic_DNA"/>
</dbReference>
<feature type="region of interest" description="Disordered" evidence="7">
    <location>
        <begin position="640"/>
        <end position="661"/>
    </location>
</feature>
<comment type="subunit">
    <text evidence="2">Component of the SRB8-11 complex, a regulatory module of the Mediator complex.</text>
</comment>
<proteinExistence type="inferred from homology"/>
<sequence length="720" mass="78417">MAGNYWASTQRRYWLLERDELDQIRRELDDDQPASNKMKYAVPEIRVFGIFIYLELRKLARRLMARQRPLSTAQVYVRRFYTKVHMRDTNPYLVMATALYIACKVEECPQHIRLVASEARATWPEYIVPFPPSTSSGSGTTDIVSRIGECEFWMISELSARLIVHHPYTTVQDLEQELELSGAEMKLAMGVINDTFASDMGLLFPPHVIGLMAIVIAVLFGNTARDASGVGGDAGATATAATFGGGIYGGPVVSQSQGQTHSQRQTPTHGMGNWQATMLAQQQQQQQRSSMMYQRHQTQMAQTRNLQQMSLNPLSLASQNLNQGAGLGINMGTLMNNASSMASNIHSQYPATTSTAVSASAPAAAATAATIGPGNNTSVPTNPLRTGTRDIALEKALLKEHAERKALATAQALTQAQAQNRIRQQHLRQLYQQQLLLNRQQRYPIQQQQQQQQQRQQRQPQPSPSIGLHGASPLAAHILRDGGMHAFSSMFGGGNTTSSSGNIANRGVPAPAPAPAPTAPMVGMPASTSGTSTTNATAQTLNTMANNQARLLAQIQQTQQLVALEHLRQQQQRQRQQQQQQQAQVQSLYNRHMAAASASASKISPMPNLPINANIHNGTGTGAGAGTATVTPTPITPTLAATPSTTATGTSSSTPSTPVQMSPRMQKLYNYLVMDTEVDIEDVAECVQELVGMYVVWEGYDEKGVKGMVGRWVRGQELHR</sequence>
<dbReference type="CDD" id="cd20513">
    <property type="entry name" value="CYCLIN_CCNC_rpt1"/>
    <property type="match status" value="1"/>
</dbReference>
<feature type="region of interest" description="Disordered" evidence="7">
    <location>
        <begin position="498"/>
        <end position="521"/>
    </location>
</feature>
<evidence type="ECO:0000256" key="5">
    <source>
        <dbReference type="RuleBase" id="RU000383"/>
    </source>
</evidence>
<feature type="region of interest" description="Disordered" evidence="7">
    <location>
        <begin position="279"/>
        <end position="302"/>
    </location>
</feature>
<reference evidence="9 10" key="1">
    <citation type="journal article" date="2016" name="Genome Biol. Evol.">
        <title>Divergent and convergent evolution of fungal pathogenicity.</title>
        <authorList>
            <person name="Shang Y."/>
            <person name="Xiao G."/>
            <person name="Zheng P."/>
            <person name="Cen K."/>
            <person name="Zhan S."/>
            <person name="Wang C."/>
        </authorList>
    </citation>
    <scope>NUCLEOTIDE SEQUENCE [LARGE SCALE GENOMIC DNA]</scope>
    <source>
        <strain evidence="9 10">ARSEF 7405</strain>
    </source>
</reference>
<gene>
    <name evidence="9" type="ORF">AAP_03270</name>
</gene>